<dbReference type="AlphaFoldDB" id="A0A9N7VEN4"/>
<comment type="caution">
    <text evidence="2">The sequence shown here is derived from an EMBL/GenBank/DDBJ whole genome shotgun (WGS) entry which is preliminary data.</text>
</comment>
<reference evidence="2" key="1">
    <citation type="submission" date="2020-03" db="EMBL/GenBank/DDBJ databases">
        <authorList>
            <person name="Weist P."/>
        </authorList>
    </citation>
    <scope>NUCLEOTIDE SEQUENCE</scope>
</reference>
<evidence type="ECO:0000313" key="2">
    <source>
        <dbReference type="EMBL" id="CAB1448436.1"/>
    </source>
</evidence>
<organism evidence="2 3">
    <name type="scientific">Pleuronectes platessa</name>
    <name type="common">European plaice</name>
    <dbReference type="NCBI Taxonomy" id="8262"/>
    <lineage>
        <taxon>Eukaryota</taxon>
        <taxon>Metazoa</taxon>
        <taxon>Chordata</taxon>
        <taxon>Craniata</taxon>
        <taxon>Vertebrata</taxon>
        <taxon>Euteleostomi</taxon>
        <taxon>Actinopterygii</taxon>
        <taxon>Neopterygii</taxon>
        <taxon>Teleostei</taxon>
        <taxon>Neoteleostei</taxon>
        <taxon>Acanthomorphata</taxon>
        <taxon>Carangaria</taxon>
        <taxon>Pleuronectiformes</taxon>
        <taxon>Pleuronectoidei</taxon>
        <taxon>Pleuronectidae</taxon>
        <taxon>Pleuronectes</taxon>
    </lineage>
</organism>
<sequence length="165" mass="18179">MWFQQSGDTTQRKSSAPVGGTNRVSCVSPACALRENTARPSERGLNIVCTSSPAKAEGTSVFVKAYPSLHLRHLGPVCRPSRDLREHLMFLCVAIQTGSESRMTERRRGRKNIKESPPLLPSRKKTKKAKHSEDYSPPIASAHTDGILHSSPTPPSLTDREEYAL</sequence>
<keyword evidence="3" id="KW-1185">Reference proteome</keyword>
<accession>A0A9N7VEN4</accession>
<evidence type="ECO:0000256" key="1">
    <source>
        <dbReference type="SAM" id="MobiDB-lite"/>
    </source>
</evidence>
<dbReference type="Proteomes" id="UP001153269">
    <property type="component" value="Unassembled WGS sequence"/>
</dbReference>
<proteinExistence type="predicted"/>
<dbReference type="EMBL" id="CADEAL010003978">
    <property type="protein sequence ID" value="CAB1448436.1"/>
    <property type="molecule type" value="Genomic_DNA"/>
</dbReference>
<evidence type="ECO:0000313" key="3">
    <source>
        <dbReference type="Proteomes" id="UP001153269"/>
    </source>
</evidence>
<feature type="region of interest" description="Disordered" evidence="1">
    <location>
        <begin position="100"/>
        <end position="165"/>
    </location>
</feature>
<name>A0A9N7VEN4_PLEPL</name>
<gene>
    <name evidence="2" type="ORF">PLEPLA_LOCUS36090</name>
</gene>
<feature type="region of interest" description="Disordered" evidence="1">
    <location>
        <begin position="1"/>
        <end position="22"/>
    </location>
</feature>
<protein>
    <submittedName>
        <fullName evidence="2">Uncharacterized protein</fullName>
    </submittedName>
</protein>
<feature type="compositionally biased region" description="Polar residues" evidence="1">
    <location>
        <begin position="1"/>
        <end position="14"/>
    </location>
</feature>